<dbReference type="SUPFAM" id="SSF50370">
    <property type="entry name" value="Ricin B-like lectins"/>
    <property type="match status" value="1"/>
</dbReference>
<dbReference type="InterPro" id="IPR035992">
    <property type="entry name" value="Ricin_B-like_lectins"/>
</dbReference>
<dbReference type="Gene3D" id="2.80.10.50">
    <property type="match status" value="1"/>
</dbReference>
<dbReference type="AlphaFoldDB" id="A0AAD7TSA9"/>
<dbReference type="InterPro" id="IPR000772">
    <property type="entry name" value="Ricin_B_lectin"/>
</dbReference>
<accession>A0AAD7TSA9</accession>
<sequence>MSFKGDGIYRIQNGYVPMRIALTDHSSADKTPVIGWDIKDDFLDHMWLITSVSGEANTYYIRNIYAGTYMDLANGSSANNTPVIAFHKASPGESQKWIIKLETSGSGHWKIQNKGAGTFVDLYRGGPKIVGWEGYWDERKLPSMGHQLWDFYPQSLLGHEIHTILEANPYLKLDFKSYISDGMYLILDRTRLQAIWRNSGLSDRKWREEIFDCDDFSFVYKSEVAKWGDSSFKADGFAIICGVMFGTNAVGQGHAYNWMISPEDHSAIVFFEPQNNTFMENPGYKAYFGVF</sequence>
<evidence type="ECO:0000259" key="2">
    <source>
        <dbReference type="Pfam" id="PF18021"/>
    </source>
</evidence>
<keyword evidence="4" id="KW-1185">Reference proteome</keyword>
<dbReference type="EMBL" id="JAPEVG010000159">
    <property type="protein sequence ID" value="KAJ8475440.1"/>
    <property type="molecule type" value="Genomic_DNA"/>
</dbReference>
<evidence type="ECO:0000259" key="1">
    <source>
        <dbReference type="Pfam" id="PF14200"/>
    </source>
</evidence>
<evidence type="ECO:0000313" key="3">
    <source>
        <dbReference type="EMBL" id="KAJ8475440.1"/>
    </source>
</evidence>
<name>A0AAD7TSA9_9APHY</name>
<dbReference type="Pfam" id="PF14200">
    <property type="entry name" value="RicinB_lectin_2"/>
    <property type="match status" value="1"/>
</dbReference>
<dbReference type="Pfam" id="PF18021">
    <property type="entry name" value="Agglutinin_C"/>
    <property type="match status" value="1"/>
</dbReference>
<dbReference type="PROSITE" id="PS50231">
    <property type="entry name" value="RICIN_B_LECTIN"/>
    <property type="match status" value="1"/>
</dbReference>
<dbReference type="InterPro" id="IPR038765">
    <property type="entry name" value="Papain-like_cys_pep_sf"/>
</dbReference>
<gene>
    <name evidence="3" type="ORF">ONZ51_g6540</name>
</gene>
<dbReference type="SUPFAM" id="SSF54001">
    <property type="entry name" value="Cysteine proteinases"/>
    <property type="match status" value="1"/>
</dbReference>
<comment type="caution">
    <text evidence="3">The sequence shown here is derived from an EMBL/GenBank/DDBJ whole genome shotgun (WGS) entry which is preliminary data.</text>
</comment>
<evidence type="ECO:0000313" key="4">
    <source>
        <dbReference type="Proteomes" id="UP001215151"/>
    </source>
</evidence>
<dbReference type="Gene3D" id="3.30.460.70">
    <property type="match status" value="1"/>
</dbReference>
<dbReference type="Proteomes" id="UP001215151">
    <property type="component" value="Unassembled WGS sequence"/>
</dbReference>
<feature type="domain" description="Ricin B lectin" evidence="1">
    <location>
        <begin position="46"/>
        <end position="126"/>
    </location>
</feature>
<protein>
    <recommendedName>
        <fullName evidence="5">Agglutinin</fullName>
    </recommendedName>
</protein>
<reference evidence="3" key="1">
    <citation type="submission" date="2022-11" db="EMBL/GenBank/DDBJ databases">
        <title>Genome Sequence of Cubamyces cubensis.</title>
        <authorList>
            <person name="Buettner E."/>
        </authorList>
    </citation>
    <scope>NUCLEOTIDE SEQUENCE</scope>
    <source>
        <strain evidence="3">MPL-01</strain>
    </source>
</reference>
<feature type="domain" description="Agglutinin C-terminal" evidence="2">
    <location>
        <begin position="184"/>
        <end position="278"/>
    </location>
</feature>
<organism evidence="3 4">
    <name type="scientific">Trametes cubensis</name>
    <dbReference type="NCBI Taxonomy" id="1111947"/>
    <lineage>
        <taxon>Eukaryota</taxon>
        <taxon>Fungi</taxon>
        <taxon>Dikarya</taxon>
        <taxon>Basidiomycota</taxon>
        <taxon>Agaricomycotina</taxon>
        <taxon>Agaricomycetes</taxon>
        <taxon>Polyporales</taxon>
        <taxon>Polyporaceae</taxon>
        <taxon>Trametes</taxon>
    </lineage>
</organism>
<evidence type="ECO:0008006" key="5">
    <source>
        <dbReference type="Google" id="ProtNLM"/>
    </source>
</evidence>
<dbReference type="InterPro" id="IPR040600">
    <property type="entry name" value="Agglutinin_C"/>
</dbReference>
<proteinExistence type="predicted"/>